<keyword evidence="3" id="KW-1185">Reference proteome</keyword>
<evidence type="ECO:0000256" key="1">
    <source>
        <dbReference type="SAM" id="MobiDB-lite"/>
    </source>
</evidence>
<accession>A0A9Q1Q4C1</accession>
<name>A0A9Q1Q4C1_9CARY</name>
<gene>
    <name evidence="2" type="ORF">Cgig2_000222</name>
</gene>
<feature type="compositionally biased region" description="Low complexity" evidence="1">
    <location>
        <begin position="133"/>
        <end position="144"/>
    </location>
</feature>
<feature type="region of interest" description="Disordered" evidence="1">
    <location>
        <begin position="127"/>
        <end position="164"/>
    </location>
</feature>
<organism evidence="2 3">
    <name type="scientific">Carnegiea gigantea</name>
    <dbReference type="NCBI Taxonomy" id="171969"/>
    <lineage>
        <taxon>Eukaryota</taxon>
        <taxon>Viridiplantae</taxon>
        <taxon>Streptophyta</taxon>
        <taxon>Embryophyta</taxon>
        <taxon>Tracheophyta</taxon>
        <taxon>Spermatophyta</taxon>
        <taxon>Magnoliopsida</taxon>
        <taxon>eudicotyledons</taxon>
        <taxon>Gunneridae</taxon>
        <taxon>Pentapetalae</taxon>
        <taxon>Caryophyllales</taxon>
        <taxon>Cactineae</taxon>
        <taxon>Cactaceae</taxon>
        <taxon>Cactoideae</taxon>
        <taxon>Echinocereeae</taxon>
        <taxon>Carnegiea</taxon>
    </lineage>
</organism>
<protein>
    <submittedName>
        <fullName evidence="2">Uncharacterized protein</fullName>
    </submittedName>
</protein>
<dbReference type="EMBL" id="JAKOGI010000910">
    <property type="protein sequence ID" value="KAJ8429297.1"/>
    <property type="molecule type" value="Genomic_DNA"/>
</dbReference>
<proteinExistence type="predicted"/>
<dbReference type="AlphaFoldDB" id="A0A9Q1Q4C1"/>
<feature type="compositionally biased region" description="Polar residues" evidence="1">
    <location>
        <begin position="145"/>
        <end position="154"/>
    </location>
</feature>
<dbReference type="Proteomes" id="UP001153076">
    <property type="component" value="Unassembled WGS sequence"/>
</dbReference>
<evidence type="ECO:0000313" key="3">
    <source>
        <dbReference type="Proteomes" id="UP001153076"/>
    </source>
</evidence>
<sequence>MISTSPYQHPSHNQGFLVLSNFRSPIITYGVDLALGRFVLSLFTRVSVMQYPLVTASSLLPLYYPNPIGVNHDALMCEMFQLIFFQRSQIEMNDYKSGVVGSRGSHPQFAFSAFNLYFLLMSSNSSTEPPSLNNSENCDNDNINQDTTISYTSQPPNPHFLGGSRNMPLQSKVEIIVEKFGGSNVLSPTNVINPSSSKEPVTISDKWI</sequence>
<reference evidence="2" key="1">
    <citation type="submission" date="2022-04" db="EMBL/GenBank/DDBJ databases">
        <title>Carnegiea gigantea Genome sequencing and assembly v2.</title>
        <authorList>
            <person name="Copetti D."/>
            <person name="Sanderson M.J."/>
            <person name="Burquez A."/>
            <person name="Wojciechowski M.F."/>
        </authorList>
    </citation>
    <scope>NUCLEOTIDE SEQUENCE</scope>
    <source>
        <strain evidence="2">SGP5-SGP5p</strain>
        <tissue evidence="2">Aerial part</tissue>
    </source>
</reference>
<evidence type="ECO:0000313" key="2">
    <source>
        <dbReference type="EMBL" id="KAJ8429297.1"/>
    </source>
</evidence>
<comment type="caution">
    <text evidence="2">The sequence shown here is derived from an EMBL/GenBank/DDBJ whole genome shotgun (WGS) entry which is preliminary data.</text>
</comment>